<protein>
    <submittedName>
        <fullName evidence="1">Uncharacterized protein</fullName>
    </submittedName>
</protein>
<dbReference type="Proteomes" id="UP000559653">
    <property type="component" value="Unassembled WGS sequence"/>
</dbReference>
<reference evidence="1 2" key="1">
    <citation type="journal article" date="2020" name="Appl. Environ. Microbiol.">
        <title>Genomic Characteristics of a Novel Species of Ammonia-Oxidizing Archaea from the Jiulong River Estuary.</title>
        <authorList>
            <person name="Zou D."/>
            <person name="Wan R."/>
            <person name="Han L."/>
            <person name="Xu M.N."/>
            <person name="Liu Y."/>
            <person name="Liu H."/>
            <person name="Kao S.J."/>
            <person name="Li M."/>
        </authorList>
    </citation>
    <scope>NUCLEOTIDE SEQUENCE [LARGE SCALE GENOMIC DNA]</scope>
    <source>
        <strain evidence="1">W1bin1</strain>
    </source>
</reference>
<sequence length="49" mass="5905">MITKKEKLQIFVDTVSRLKKTTTSEEDRLNERDLIIEKKAEKFRRLPLD</sequence>
<name>A0AC60VXC7_9ARCH</name>
<proteinExistence type="predicted"/>
<dbReference type="EMBL" id="JACEMZ010000009">
    <property type="protein sequence ID" value="MBA4452074.1"/>
    <property type="molecule type" value="Genomic_DNA"/>
</dbReference>
<comment type="caution">
    <text evidence="1">The sequence shown here is derived from an EMBL/GenBank/DDBJ whole genome shotgun (WGS) entry which is preliminary data.</text>
</comment>
<evidence type="ECO:0000313" key="2">
    <source>
        <dbReference type="Proteomes" id="UP000559653"/>
    </source>
</evidence>
<gene>
    <name evidence="1" type="ORF">H2B03_02720</name>
</gene>
<accession>A0AC60VXC7</accession>
<organism evidence="1 2">
    <name type="scientific">Candidatus Nitrosomaritimum aestuariumsis</name>
    <dbReference type="NCBI Taxonomy" id="3342354"/>
    <lineage>
        <taxon>Archaea</taxon>
        <taxon>Nitrososphaerota</taxon>
        <taxon>Nitrososphaeria</taxon>
        <taxon>Nitrosopumilales</taxon>
        <taxon>Nitrosopumilaceae</taxon>
        <taxon>Candidatus Nitrosomaritimum</taxon>
    </lineage>
</organism>
<evidence type="ECO:0000313" key="1">
    <source>
        <dbReference type="EMBL" id="MBA4452074.1"/>
    </source>
</evidence>